<gene>
    <name evidence="2" type="primary">TCUP</name>
</gene>
<feature type="domain" description="MHD" evidence="1">
    <location>
        <begin position="1"/>
        <end position="174"/>
    </location>
</feature>
<dbReference type="Pfam" id="PF00928">
    <property type="entry name" value="Adap_comp_sub"/>
    <property type="match status" value="1"/>
</dbReference>
<evidence type="ECO:0000313" key="2">
    <source>
        <dbReference type="EMBL" id="ALD47947.1"/>
    </source>
</evidence>
<dbReference type="PROSITE" id="PS51072">
    <property type="entry name" value="MHD"/>
    <property type="match status" value="1"/>
</dbReference>
<evidence type="ECO:0000259" key="1">
    <source>
        <dbReference type="PROSITE" id="PS51072"/>
    </source>
</evidence>
<sequence>MYMVQLPPMGDSRAVPLMKYVTSSRWRPVPLFVDATATEEGGEITFRASVETNPQLKTSLQDVSVSLTLPQEAGGECSCANFEPAGEWDAAERLARWRLSELLTLRGTPALCCATLRDVTQGAADAVSRAPLQLSFSCEGVAISGIELEVQLGSGTSSISRLLRRFVSGEYFVTSATAP</sequence>
<proteinExistence type="predicted"/>
<protein>
    <submittedName>
        <fullName evidence="2">TSET complex subunit TCUP</fullName>
    </submittedName>
</protein>
<name>A0A0M5KES4_ISOGA</name>
<accession>A0A0M5KES4</accession>
<dbReference type="SUPFAM" id="SSF49447">
    <property type="entry name" value="Second domain of Mu2 adaptin subunit (ap50) of ap2 adaptor"/>
    <property type="match status" value="1"/>
</dbReference>
<reference evidence="2" key="1">
    <citation type="journal article" date="2015" name="Protist">
        <title>Losses, Expansions, and Novel Subunit Discovery of Adaptor Protein Complexes in Haptophyte Algae.</title>
        <authorList>
            <person name="Lee L.J.Y."/>
            <person name="Klute M.J."/>
            <person name="Herman E.K."/>
            <person name="Read B."/>
            <person name="Dacks J.B."/>
        </authorList>
    </citation>
    <scope>NUCLEOTIDE SEQUENCE</scope>
</reference>
<dbReference type="InterPro" id="IPR028565">
    <property type="entry name" value="MHD"/>
</dbReference>
<organism evidence="2">
    <name type="scientific">Isochrysis galbana</name>
    <name type="common">Marine planktonic alga</name>
    <dbReference type="NCBI Taxonomy" id="37099"/>
    <lineage>
        <taxon>Eukaryota</taxon>
        <taxon>Haptista</taxon>
        <taxon>Haptophyta</taxon>
        <taxon>Prymnesiophyceae</taxon>
        <taxon>Isochrysidales</taxon>
        <taxon>Isochrysidaceae</taxon>
        <taxon>Isochrysis</taxon>
    </lineage>
</organism>
<dbReference type="AlphaFoldDB" id="A0A0M5KES4"/>
<dbReference type="EMBL" id="KP892615">
    <property type="protein sequence ID" value="ALD47947.1"/>
    <property type="molecule type" value="Genomic_DNA"/>
</dbReference>
<dbReference type="InterPro" id="IPR036168">
    <property type="entry name" value="AP2_Mu_C_sf"/>
</dbReference>
<dbReference type="Gene3D" id="2.60.40.1170">
    <property type="entry name" value="Mu homology domain, subdomain B"/>
    <property type="match status" value="2"/>
</dbReference>